<dbReference type="AlphaFoldDB" id="A0A1C3EAG7"/>
<dbReference type="RefSeq" id="WP_068905258.1">
    <property type="nucleotide sequence ID" value="NZ_JBHUIF010000017.1"/>
</dbReference>
<keyword evidence="1" id="KW-1133">Transmembrane helix</keyword>
<keyword evidence="1" id="KW-0812">Transmembrane</keyword>
<evidence type="ECO:0000313" key="2">
    <source>
        <dbReference type="EMBL" id="ODA30223.1"/>
    </source>
</evidence>
<keyword evidence="3" id="KW-1185">Reference proteome</keyword>
<keyword evidence="1" id="KW-0472">Membrane</keyword>
<gene>
    <name evidence="2" type="ORF">A8L45_20690</name>
</gene>
<evidence type="ECO:0000256" key="1">
    <source>
        <dbReference type="SAM" id="Phobius"/>
    </source>
</evidence>
<accession>A0A1C3EAG7</accession>
<feature type="transmembrane region" description="Helical" evidence="1">
    <location>
        <begin position="72"/>
        <end position="97"/>
    </location>
</feature>
<proteinExistence type="predicted"/>
<evidence type="ECO:0000313" key="3">
    <source>
        <dbReference type="Proteomes" id="UP000094936"/>
    </source>
</evidence>
<reference evidence="2 3" key="1">
    <citation type="submission" date="2016-05" db="EMBL/GenBank/DDBJ databases">
        <title>Genomic Taxonomy of the Vibrionaceae.</title>
        <authorList>
            <person name="Gomez-Gil B."/>
            <person name="Enciso-Ibarra J."/>
        </authorList>
    </citation>
    <scope>NUCLEOTIDE SEQUENCE [LARGE SCALE GENOMIC DNA]</scope>
    <source>
        <strain evidence="2 3">CAIM 1920</strain>
    </source>
</reference>
<feature type="transmembrane region" description="Helical" evidence="1">
    <location>
        <begin position="32"/>
        <end position="51"/>
    </location>
</feature>
<feature type="transmembrane region" description="Helical" evidence="1">
    <location>
        <begin position="109"/>
        <end position="135"/>
    </location>
</feature>
<organism evidence="2 3">
    <name type="scientific">Veronia pacifica</name>
    <dbReference type="NCBI Taxonomy" id="1080227"/>
    <lineage>
        <taxon>Bacteria</taxon>
        <taxon>Pseudomonadati</taxon>
        <taxon>Pseudomonadota</taxon>
        <taxon>Gammaproteobacteria</taxon>
        <taxon>Vibrionales</taxon>
        <taxon>Vibrionaceae</taxon>
        <taxon>Veronia</taxon>
    </lineage>
</organism>
<protein>
    <recommendedName>
        <fullName evidence="4">DUF2975 domain-containing protein</fullName>
    </recommendedName>
</protein>
<dbReference type="Proteomes" id="UP000094936">
    <property type="component" value="Unassembled WGS sequence"/>
</dbReference>
<sequence length="150" mass="16765">MKTILCVALYFSILSLAMIISGKIDIFIDYPGLFLTFIPWFLSFLICYPYQQFLTLIRLTFQKVESDNVKKTLTCFLMIGAKLALFWGSILSFIFTISAAGQLSGEDSFVVASALTLCLLPLFYGVVLAGLMYVLSLRNRVLSVETLVDS</sequence>
<evidence type="ECO:0008006" key="4">
    <source>
        <dbReference type="Google" id="ProtNLM"/>
    </source>
</evidence>
<dbReference type="STRING" id="1080227.A8L45_20690"/>
<dbReference type="EMBL" id="LYBM01000056">
    <property type="protein sequence ID" value="ODA30223.1"/>
    <property type="molecule type" value="Genomic_DNA"/>
</dbReference>
<name>A0A1C3EAG7_9GAMM</name>
<comment type="caution">
    <text evidence="2">The sequence shown here is derived from an EMBL/GenBank/DDBJ whole genome shotgun (WGS) entry which is preliminary data.</text>
</comment>